<sequence length="288" mass="32135">MGTALTTDEQKSSRLVPILTEKFDGGEKNSAWQRGMAVQLQLRSKETIDRMGRAESHVGWCGGLDKCHAASRPNARPNERCDVRAESQQCADRTQPAGVSERPTGAYKRSPGRLSPLVVETPQTHIGRTPPTAIIVVRNGPINIPARVTLTRRKGSDDIYFGRPTTSAALMLQTIMVLMEKQNTTIDVTNFPSNINEDVELERCYSIYGCFSKAYPWTENRPDNYFPEPPETMHIRRIRLNRLPLLSRSMWVTDNATAVRWSYLGAPNVRDPPPIIIFPDSAGGLSVT</sequence>
<feature type="region of interest" description="Disordered" evidence="1">
    <location>
        <begin position="86"/>
        <end position="113"/>
    </location>
</feature>
<name>A0A4C1VSC4_EUMVA</name>
<keyword evidence="3" id="KW-1185">Reference proteome</keyword>
<evidence type="ECO:0000256" key="1">
    <source>
        <dbReference type="SAM" id="MobiDB-lite"/>
    </source>
</evidence>
<protein>
    <submittedName>
        <fullName evidence="2">Uncharacterized protein</fullName>
    </submittedName>
</protein>
<organism evidence="2 3">
    <name type="scientific">Eumeta variegata</name>
    <name type="common">Bagworm moth</name>
    <name type="synonym">Eumeta japonica</name>
    <dbReference type="NCBI Taxonomy" id="151549"/>
    <lineage>
        <taxon>Eukaryota</taxon>
        <taxon>Metazoa</taxon>
        <taxon>Ecdysozoa</taxon>
        <taxon>Arthropoda</taxon>
        <taxon>Hexapoda</taxon>
        <taxon>Insecta</taxon>
        <taxon>Pterygota</taxon>
        <taxon>Neoptera</taxon>
        <taxon>Endopterygota</taxon>
        <taxon>Lepidoptera</taxon>
        <taxon>Glossata</taxon>
        <taxon>Ditrysia</taxon>
        <taxon>Tineoidea</taxon>
        <taxon>Psychidae</taxon>
        <taxon>Oiketicinae</taxon>
        <taxon>Eumeta</taxon>
    </lineage>
</organism>
<evidence type="ECO:0000313" key="2">
    <source>
        <dbReference type="EMBL" id="GBP42008.1"/>
    </source>
</evidence>
<gene>
    <name evidence="2" type="ORF">EVAR_95007_1</name>
</gene>
<dbReference type="Proteomes" id="UP000299102">
    <property type="component" value="Unassembled WGS sequence"/>
</dbReference>
<reference evidence="2 3" key="1">
    <citation type="journal article" date="2019" name="Commun. Biol.">
        <title>The bagworm genome reveals a unique fibroin gene that provides high tensile strength.</title>
        <authorList>
            <person name="Kono N."/>
            <person name="Nakamura H."/>
            <person name="Ohtoshi R."/>
            <person name="Tomita M."/>
            <person name="Numata K."/>
            <person name="Arakawa K."/>
        </authorList>
    </citation>
    <scope>NUCLEOTIDE SEQUENCE [LARGE SCALE GENOMIC DNA]</scope>
</reference>
<proteinExistence type="predicted"/>
<dbReference type="EMBL" id="BGZK01000410">
    <property type="protein sequence ID" value="GBP42008.1"/>
    <property type="molecule type" value="Genomic_DNA"/>
</dbReference>
<evidence type="ECO:0000313" key="3">
    <source>
        <dbReference type="Proteomes" id="UP000299102"/>
    </source>
</evidence>
<comment type="caution">
    <text evidence="2">The sequence shown here is derived from an EMBL/GenBank/DDBJ whole genome shotgun (WGS) entry which is preliminary data.</text>
</comment>
<dbReference type="AlphaFoldDB" id="A0A4C1VSC4"/>
<accession>A0A4C1VSC4</accession>
<dbReference type="OrthoDB" id="7169821at2759"/>